<feature type="compositionally biased region" description="Basic and acidic residues" evidence="9">
    <location>
        <begin position="600"/>
        <end position="610"/>
    </location>
</feature>
<dbReference type="Proteomes" id="UP000019484">
    <property type="component" value="Unassembled WGS sequence"/>
</dbReference>
<reference evidence="11 12" key="1">
    <citation type="submission" date="2013-03" db="EMBL/GenBank/DDBJ databases">
        <title>The Genome Sequence of Capronia coronata CBS 617.96.</title>
        <authorList>
            <consortium name="The Broad Institute Genomics Platform"/>
            <person name="Cuomo C."/>
            <person name="de Hoog S."/>
            <person name="Gorbushina A."/>
            <person name="Walker B."/>
            <person name="Young S.K."/>
            <person name="Zeng Q."/>
            <person name="Gargeya S."/>
            <person name="Fitzgerald M."/>
            <person name="Haas B."/>
            <person name="Abouelleil A."/>
            <person name="Allen A.W."/>
            <person name="Alvarado L."/>
            <person name="Arachchi H.M."/>
            <person name="Berlin A.M."/>
            <person name="Chapman S.B."/>
            <person name="Gainer-Dewar J."/>
            <person name="Goldberg J."/>
            <person name="Griggs A."/>
            <person name="Gujja S."/>
            <person name="Hansen M."/>
            <person name="Howarth C."/>
            <person name="Imamovic A."/>
            <person name="Ireland A."/>
            <person name="Larimer J."/>
            <person name="McCowan C."/>
            <person name="Murphy C."/>
            <person name="Pearson M."/>
            <person name="Poon T.W."/>
            <person name="Priest M."/>
            <person name="Roberts A."/>
            <person name="Saif S."/>
            <person name="Shea T."/>
            <person name="Sisk P."/>
            <person name="Sykes S."/>
            <person name="Wortman J."/>
            <person name="Nusbaum C."/>
            <person name="Birren B."/>
        </authorList>
    </citation>
    <scope>NUCLEOTIDE SEQUENCE [LARGE SCALE GENOMIC DNA]</scope>
    <source>
        <strain evidence="11 12">CBS 617.96</strain>
    </source>
</reference>
<dbReference type="PANTHER" id="PTHR24356">
    <property type="entry name" value="SERINE/THREONINE-PROTEIN KINASE"/>
    <property type="match status" value="1"/>
</dbReference>
<protein>
    <recommendedName>
        <fullName evidence="1">non-specific serine/threonine protein kinase</fullName>
        <ecNumber evidence="1">2.7.11.1</ecNumber>
    </recommendedName>
</protein>
<dbReference type="Gene3D" id="1.10.510.10">
    <property type="entry name" value="Transferase(Phosphotransferase) domain 1"/>
    <property type="match status" value="1"/>
</dbReference>
<evidence type="ECO:0000256" key="8">
    <source>
        <dbReference type="ARBA" id="ARBA00048679"/>
    </source>
</evidence>
<evidence type="ECO:0000256" key="3">
    <source>
        <dbReference type="ARBA" id="ARBA00022679"/>
    </source>
</evidence>
<dbReference type="InterPro" id="IPR000719">
    <property type="entry name" value="Prot_kinase_dom"/>
</dbReference>
<comment type="catalytic activity">
    <reaction evidence="7">
        <text>L-threonyl-[protein] + ATP = O-phospho-L-threonyl-[protein] + ADP + H(+)</text>
        <dbReference type="Rhea" id="RHEA:46608"/>
        <dbReference type="Rhea" id="RHEA-COMP:11060"/>
        <dbReference type="Rhea" id="RHEA-COMP:11605"/>
        <dbReference type="ChEBI" id="CHEBI:15378"/>
        <dbReference type="ChEBI" id="CHEBI:30013"/>
        <dbReference type="ChEBI" id="CHEBI:30616"/>
        <dbReference type="ChEBI" id="CHEBI:61977"/>
        <dbReference type="ChEBI" id="CHEBI:456216"/>
        <dbReference type="EC" id="2.7.11.1"/>
    </reaction>
</comment>
<sequence length="684" mass="77249">MPFINAFSRKRRQSSQNESSTPARWPTPRLSKLPKLDQLLFDGTASHSIESTSTGRSKASVKSQFKRGMSSIKTMLGMGDRFSESSIRHHPEAVYVSTQGSHTSHLPEKECKASTMYQPLRIRLTALADAPASHQDMTASTSYQNSENVDFFPSEWTSNHKISRRNLRRSQSAPGLQRRITQKFQQAFGDPTVVRRSELRSRPSVQTLALEAAEATTTQQSSTPSTLYSGSASPVKRITSTPMTSEPVTPKSLAHQQSMNSLDIDRQTYFAEARLTPIPESATLPPVSIRTVESAAAAKVFFEMHFNSLFNENAPRAVRRRVLELKLREHHLSPNSQYRARKAWERAESETLRQTRVLKNTTNQAQAAKGVAVGGFKVVTVLGKGSFGVVRLVKAKGSPEEPTASEATKEKGPELKSSRVSLKASVRALPGSVVNKRRELAKGRKEVFAMKVIRKSDMIRNGQEGHLRAERDFLVAAEGSRWVIPLIAAFQDRKHLYLVMEYCIGGDFLGLLIRRNVLSEEVTRWYVAEMILCVEEAHRMKWIHRDVKPDNFLIAMDGHLKISDFGLAFDGEWSHDQKFYQQYRTSLLELLGIDPEGDEQDRQEREETEAQQRQQRVHCMPPNGGYLKHAQETSRSRDEPAIGEPVLDWRNRTQRRRLARSVVGTSQYMAPEVIRGEMYDGRCD</sequence>
<evidence type="ECO:0000313" key="12">
    <source>
        <dbReference type="Proteomes" id="UP000019484"/>
    </source>
</evidence>
<dbReference type="Pfam" id="PF00069">
    <property type="entry name" value="Pkinase"/>
    <property type="match status" value="1"/>
</dbReference>
<evidence type="ECO:0000256" key="9">
    <source>
        <dbReference type="SAM" id="MobiDB-lite"/>
    </source>
</evidence>
<name>W9YEV9_9EURO</name>
<evidence type="ECO:0000256" key="6">
    <source>
        <dbReference type="ARBA" id="ARBA00022840"/>
    </source>
</evidence>
<dbReference type="GO" id="GO:0005524">
    <property type="term" value="F:ATP binding"/>
    <property type="evidence" value="ECO:0007669"/>
    <property type="project" value="UniProtKB-KW"/>
</dbReference>
<dbReference type="SMART" id="SM00220">
    <property type="entry name" value="S_TKc"/>
    <property type="match status" value="1"/>
</dbReference>
<feature type="region of interest" description="Disordered" evidence="9">
    <location>
        <begin position="213"/>
        <end position="234"/>
    </location>
</feature>
<dbReference type="PROSITE" id="PS50011">
    <property type="entry name" value="PROTEIN_KINASE_DOM"/>
    <property type="match status" value="1"/>
</dbReference>
<dbReference type="STRING" id="1182541.W9YEV9"/>
<comment type="caution">
    <text evidence="11">The sequence shown here is derived from an EMBL/GenBank/DDBJ whole genome shotgun (WGS) entry which is preliminary data.</text>
</comment>
<keyword evidence="3" id="KW-0808">Transferase</keyword>
<keyword evidence="5 11" id="KW-0418">Kinase</keyword>
<evidence type="ECO:0000256" key="5">
    <source>
        <dbReference type="ARBA" id="ARBA00022777"/>
    </source>
</evidence>
<accession>W9YEV9</accession>
<keyword evidence="12" id="KW-1185">Reference proteome</keyword>
<dbReference type="InterPro" id="IPR050236">
    <property type="entry name" value="Ser_Thr_kinase_AGC"/>
</dbReference>
<feature type="region of interest" description="Disordered" evidence="9">
    <location>
        <begin position="1"/>
        <end position="32"/>
    </location>
</feature>
<keyword evidence="4" id="KW-0547">Nucleotide-binding</keyword>
<dbReference type="HOGENOM" id="CLU_000288_19_1_1"/>
<feature type="region of interest" description="Disordered" evidence="9">
    <location>
        <begin position="398"/>
        <end position="417"/>
    </location>
</feature>
<dbReference type="GO" id="GO:0004674">
    <property type="term" value="F:protein serine/threonine kinase activity"/>
    <property type="evidence" value="ECO:0007669"/>
    <property type="project" value="UniProtKB-KW"/>
</dbReference>
<dbReference type="EC" id="2.7.11.1" evidence="1"/>
<keyword evidence="2" id="KW-0723">Serine/threonine-protein kinase</keyword>
<feature type="region of interest" description="Disordered" evidence="9">
    <location>
        <begin position="596"/>
        <end position="643"/>
    </location>
</feature>
<dbReference type="PANTHER" id="PTHR24356:SF400">
    <property type="entry name" value="SERINE_THREONINE-PROTEIN KINASE CBK1"/>
    <property type="match status" value="1"/>
</dbReference>
<feature type="compositionally biased region" description="Basic and acidic residues" evidence="9">
    <location>
        <begin position="407"/>
        <end position="417"/>
    </location>
</feature>
<dbReference type="GO" id="GO:0035556">
    <property type="term" value="P:intracellular signal transduction"/>
    <property type="evidence" value="ECO:0007669"/>
    <property type="project" value="TreeGrafter"/>
</dbReference>
<dbReference type="eggNOG" id="KOG0608">
    <property type="taxonomic scope" value="Eukaryota"/>
</dbReference>
<evidence type="ECO:0000256" key="2">
    <source>
        <dbReference type="ARBA" id="ARBA00022527"/>
    </source>
</evidence>
<evidence type="ECO:0000313" key="11">
    <source>
        <dbReference type="EMBL" id="EXJ91392.1"/>
    </source>
</evidence>
<keyword evidence="6" id="KW-0067">ATP-binding</keyword>
<dbReference type="EMBL" id="AMWN01000003">
    <property type="protein sequence ID" value="EXJ91392.1"/>
    <property type="molecule type" value="Genomic_DNA"/>
</dbReference>
<dbReference type="RefSeq" id="XP_007723586.1">
    <property type="nucleotide sequence ID" value="XM_007725396.1"/>
</dbReference>
<evidence type="ECO:0000256" key="7">
    <source>
        <dbReference type="ARBA" id="ARBA00047899"/>
    </source>
</evidence>
<proteinExistence type="predicted"/>
<dbReference type="SUPFAM" id="SSF56112">
    <property type="entry name" value="Protein kinase-like (PK-like)"/>
    <property type="match status" value="1"/>
</dbReference>
<feature type="compositionally biased region" description="Basic and acidic residues" evidence="9">
    <location>
        <begin position="629"/>
        <end position="640"/>
    </location>
</feature>
<evidence type="ECO:0000256" key="1">
    <source>
        <dbReference type="ARBA" id="ARBA00012513"/>
    </source>
</evidence>
<evidence type="ECO:0000256" key="4">
    <source>
        <dbReference type="ARBA" id="ARBA00022741"/>
    </source>
</evidence>
<feature type="compositionally biased region" description="Low complexity" evidence="9">
    <location>
        <begin position="213"/>
        <end position="227"/>
    </location>
</feature>
<organism evidence="11 12">
    <name type="scientific">Capronia coronata CBS 617.96</name>
    <dbReference type="NCBI Taxonomy" id="1182541"/>
    <lineage>
        <taxon>Eukaryota</taxon>
        <taxon>Fungi</taxon>
        <taxon>Dikarya</taxon>
        <taxon>Ascomycota</taxon>
        <taxon>Pezizomycotina</taxon>
        <taxon>Eurotiomycetes</taxon>
        <taxon>Chaetothyriomycetidae</taxon>
        <taxon>Chaetothyriales</taxon>
        <taxon>Herpotrichiellaceae</taxon>
        <taxon>Capronia</taxon>
    </lineage>
</organism>
<dbReference type="AlphaFoldDB" id="W9YEV9"/>
<feature type="domain" description="Protein kinase" evidence="10">
    <location>
        <begin position="376"/>
        <end position="684"/>
    </location>
</feature>
<evidence type="ECO:0000259" key="10">
    <source>
        <dbReference type="PROSITE" id="PS50011"/>
    </source>
</evidence>
<dbReference type="Gene3D" id="3.30.200.20">
    <property type="entry name" value="Phosphorylase Kinase, domain 1"/>
    <property type="match status" value="1"/>
</dbReference>
<comment type="catalytic activity">
    <reaction evidence="8">
        <text>L-seryl-[protein] + ATP = O-phospho-L-seryl-[protein] + ADP + H(+)</text>
        <dbReference type="Rhea" id="RHEA:17989"/>
        <dbReference type="Rhea" id="RHEA-COMP:9863"/>
        <dbReference type="Rhea" id="RHEA-COMP:11604"/>
        <dbReference type="ChEBI" id="CHEBI:15378"/>
        <dbReference type="ChEBI" id="CHEBI:29999"/>
        <dbReference type="ChEBI" id="CHEBI:30616"/>
        <dbReference type="ChEBI" id="CHEBI:83421"/>
        <dbReference type="ChEBI" id="CHEBI:456216"/>
        <dbReference type="EC" id="2.7.11.1"/>
    </reaction>
</comment>
<gene>
    <name evidence="11" type="ORF">A1O1_04504</name>
</gene>
<dbReference type="GeneID" id="19159385"/>
<dbReference type="OrthoDB" id="3638488at2759"/>
<dbReference type="InterPro" id="IPR011009">
    <property type="entry name" value="Kinase-like_dom_sf"/>
</dbReference>